<accession>A0A1I6M100</accession>
<dbReference type="Pfam" id="PF05426">
    <property type="entry name" value="Alginate_lyase"/>
    <property type="match status" value="1"/>
</dbReference>
<feature type="domain" description="Alginate lyase" evidence="4">
    <location>
        <begin position="57"/>
        <end position="291"/>
    </location>
</feature>
<keyword evidence="6" id="KW-1185">Reference proteome</keyword>
<dbReference type="EMBL" id="FOZL01000001">
    <property type="protein sequence ID" value="SFS09389.1"/>
    <property type="molecule type" value="Genomic_DNA"/>
</dbReference>
<evidence type="ECO:0000313" key="6">
    <source>
        <dbReference type="Proteomes" id="UP000199024"/>
    </source>
</evidence>
<keyword evidence="2 5" id="KW-0456">Lyase</keyword>
<organism evidence="5 6">
    <name type="scientific">Granulicella pectinivorans</name>
    <dbReference type="NCBI Taxonomy" id="474950"/>
    <lineage>
        <taxon>Bacteria</taxon>
        <taxon>Pseudomonadati</taxon>
        <taxon>Acidobacteriota</taxon>
        <taxon>Terriglobia</taxon>
        <taxon>Terriglobales</taxon>
        <taxon>Acidobacteriaceae</taxon>
        <taxon>Granulicella</taxon>
    </lineage>
</organism>
<dbReference type="GO" id="GO:0042597">
    <property type="term" value="C:periplasmic space"/>
    <property type="evidence" value="ECO:0007669"/>
    <property type="project" value="InterPro"/>
</dbReference>
<feature type="chain" id="PRO_5011613413" evidence="3">
    <location>
        <begin position="21"/>
        <end position="346"/>
    </location>
</feature>
<evidence type="ECO:0000313" key="5">
    <source>
        <dbReference type="EMBL" id="SFS09389.1"/>
    </source>
</evidence>
<evidence type="ECO:0000259" key="4">
    <source>
        <dbReference type="Pfam" id="PF05426"/>
    </source>
</evidence>
<dbReference type="GO" id="GO:0016829">
    <property type="term" value="F:lyase activity"/>
    <property type="evidence" value="ECO:0007669"/>
    <property type="project" value="UniProtKB-KW"/>
</dbReference>
<dbReference type="SUPFAM" id="SSF48230">
    <property type="entry name" value="Chondroitin AC/alginate lyase"/>
    <property type="match status" value="1"/>
</dbReference>
<dbReference type="RefSeq" id="WP_089838289.1">
    <property type="nucleotide sequence ID" value="NZ_FOZL01000001.1"/>
</dbReference>
<keyword evidence="1 3" id="KW-0732">Signal</keyword>
<protein>
    <submittedName>
        <fullName evidence="5">Poly(Beta-D-mannuronate) lyase</fullName>
    </submittedName>
</protein>
<evidence type="ECO:0000256" key="1">
    <source>
        <dbReference type="ARBA" id="ARBA00022729"/>
    </source>
</evidence>
<name>A0A1I6M100_9BACT</name>
<gene>
    <name evidence="5" type="ORF">SAMN05421771_1636</name>
</gene>
<reference evidence="5 6" key="1">
    <citation type="submission" date="2016-10" db="EMBL/GenBank/DDBJ databases">
        <authorList>
            <person name="de Groot N.N."/>
        </authorList>
    </citation>
    <scope>NUCLEOTIDE SEQUENCE [LARGE SCALE GENOMIC DNA]</scope>
    <source>
        <strain evidence="5 6">DSM 21001</strain>
    </source>
</reference>
<feature type="signal peptide" evidence="3">
    <location>
        <begin position="1"/>
        <end position="20"/>
    </location>
</feature>
<dbReference type="InterPro" id="IPR008929">
    <property type="entry name" value="Chondroitin_lyas"/>
</dbReference>
<proteinExistence type="predicted"/>
<dbReference type="STRING" id="474950.SAMN05421771_1636"/>
<dbReference type="OrthoDB" id="7210452at2"/>
<dbReference type="AlphaFoldDB" id="A0A1I6M100"/>
<dbReference type="InterPro" id="IPR008397">
    <property type="entry name" value="Alginate_lyase_dom"/>
</dbReference>
<evidence type="ECO:0000256" key="3">
    <source>
        <dbReference type="SAM" id="SignalP"/>
    </source>
</evidence>
<dbReference type="Gene3D" id="1.50.10.100">
    <property type="entry name" value="Chondroitin AC/alginate lyase"/>
    <property type="match status" value="1"/>
</dbReference>
<dbReference type="Proteomes" id="UP000199024">
    <property type="component" value="Unassembled WGS sequence"/>
</dbReference>
<sequence>MIRTLSTLALCLSALAPANASPLLSPWDADPIALTNAAYTCPAIPAIARDLTTDGFYRLDDPTHSIIDPVREAAYKASADPVKKAGAIIVAAADAYRTTGSRAAAQCVVDRTFSMAQAQSLTGKMSSNQAYYVQGWIAGAIAIAYLKVRATHLETPEQNDLIGKWLISVNNQTTAYYDRDHKSGDAQNNHYYWAGIQSTAIGTVANDRHAFDWGIHTYKTGVGQIRPDGTLPREMERGTRALHYHLYALAPLVLLAEFGEANGDDLYALDQGAIHKLVKISVAGMVDPAFFAKTTGIQQEHAATPSGDQIGWAPPYQRRFPNPTLARFIANAPSLSVPYLGGLPPK</sequence>
<evidence type="ECO:0000256" key="2">
    <source>
        <dbReference type="ARBA" id="ARBA00023239"/>
    </source>
</evidence>